<dbReference type="InterPro" id="IPR023867">
    <property type="entry name" value="Sulphatase_maturase_rSAM"/>
</dbReference>
<sequence>MIGECSLSYAIEADGSVYPCDFYVIDRYRLGNIADDSFAEIDRKRQEIGFVEKSREKDPGCLSCRYFPICRGGCRRYRESFLTGSMERNHFCASYRMFFDECLPQLIQMAEKERSFRESKLQ</sequence>
<dbReference type="GO" id="GO:0016491">
    <property type="term" value="F:oxidoreductase activity"/>
    <property type="evidence" value="ECO:0007669"/>
    <property type="project" value="InterPro"/>
</dbReference>
<dbReference type="NCBIfam" id="TIGR04085">
    <property type="entry name" value="rSAM_more_4Fe4S"/>
    <property type="match status" value="1"/>
</dbReference>
<dbReference type="Gene3D" id="3.20.20.70">
    <property type="entry name" value="Aldolase class I"/>
    <property type="match status" value="1"/>
</dbReference>
<dbReference type="InterPro" id="IPR023885">
    <property type="entry name" value="4Fe4S-binding_SPASM_dom"/>
</dbReference>
<dbReference type="AlphaFoldDB" id="A0A9D9IBF8"/>
<dbReference type="SUPFAM" id="SSF102114">
    <property type="entry name" value="Radical SAM enzymes"/>
    <property type="match status" value="1"/>
</dbReference>
<dbReference type="Pfam" id="PF13186">
    <property type="entry name" value="SPASM"/>
    <property type="match status" value="1"/>
</dbReference>
<protein>
    <submittedName>
        <fullName evidence="3">SPASM domain-containing protein</fullName>
    </submittedName>
</protein>
<dbReference type="Proteomes" id="UP000810292">
    <property type="component" value="Unassembled WGS sequence"/>
</dbReference>
<feature type="domain" description="4Fe4S-binding SPASM" evidence="2">
    <location>
        <begin position="8"/>
        <end position="64"/>
    </location>
</feature>
<evidence type="ECO:0000313" key="4">
    <source>
        <dbReference type="Proteomes" id="UP000810292"/>
    </source>
</evidence>
<evidence type="ECO:0000256" key="1">
    <source>
        <dbReference type="ARBA" id="ARBA00001966"/>
    </source>
</evidence>
<evidence type="ECO:0000313" key="3">
    <source>
        <dbReference type="EMBL" id="MBO8469522.1"/>
    </source>
</evidence>
<dbReference type="PANTHER" id="PTHR43273:SF3">
    <property type="entry name" value="ANAEROBIC SULFATASE-MATURATING ENZYME HOMOLOG ASLB-RELATED"/>
    <property type="match status" value="1"/>
</dbReference>
<comment type="caution">
    <text evidence="3">The sequence shown here is derived from an EMBL/GenBank/DDBJ whole genome shotgun (WGS) entry which is preliminary data.</text>
</comment>
<accession>A0A9D9IBF8</accession>
<gene>
    <name evidence="3" type="ORF">IAA72_07045</name>
</gene>
<dbReference type="EMBL" id="JADIMF010000112">
    <property type="protein sequence ID" value="MBO8469522.1"/>
    <property type="molecule type" value="Genomic_DNA"/>
</dbReference>
<dbReference type="PANTHER" id="PTHR43273">
    <property type="entry name" value="ANAEROBIC SULFATASE-MATURATING ENZYME HOMOLOG ASLB-RELATED"/>
    <property type="match status" value="1"/>
</dbReference>
<evidence type="ECO:0000259" key="2">
    <source>
        <dbReference type="Pfam" id="PF13186"/>
    </source>
</evidence>
<reference evidence="3" key="2">
    <citation type="journal article" date="2021" name="PeerJ">
        <title>Extensive microbial diversity within the chicken gut microbiome revealed by metagenomics and culture.</title>
        <authorList>
            <person name="Gilroy R."/>
            <person name="Ravi A."/>
            <person name="Getino M."/>
            <person name="Pursley I."/>
            <person name="Horton D.L."/>
            <person name="Alikhan N.F."/>
            <person name="Baker D."/>
            <person name="Gharbi K."/>
            <person name="Hall N."/>
            <person name="Watson M."/>
            <person name="Adriaenssens E.M."/>
            <person name="Foster-Nyarko E."/>
            <person name="Jarju S."/>
            <person name="Secka A."/>
            <person name="Antonio M."/>
            <person name="Oren A."/>
            <person name="Chaudhuri R.R."/>
            <person name="La Ragione R."/>
            <person name="Hildebrand F."/>
            <person name="Pallen M.J."/>
        </authorList>
    </citation>
    <scope>NUCLEOTIDE SEQUENCE</scope>
    <source>
        <strain evidence="3">14700</strain>
    </source>
</reference>
<reference evidence="3" key="1">
    <citation type="submission" date="2020-10" db="EMBL/GenBank/DDBJ databases">
        <authorList>
            <person name="Gilroy R."/>
        </authorList>
    </citation>
    <scope>NUCLEOTIDE SEQUENCE</scope>
    <source>
        <strain evidence="3">14700</strain>
    </source>
</reference>
<organism evidence="3 4">
    <name type="scientific">Candidatus Ornithospirochaeta stercoravium</name>
    <dbReference type="NCBI Taxonomy" id="2840897"/>
    <lineage>
        <taxon>Bacteria</taxon>
        <taxon>Pseudomonadati</taxon>
        <taxon>Spirochaetota</taxon>
        <taxon>Spirochaetia</taxon>
        <taxon>Spirochaetales</taxon>
        <taxon>Spirochaetaceae</taxon>
        <taxon>Spirochaetaceae incertae sedis</taxon>
        <taxon>Candidatus Ornithospirochaeta</taxon>
    </lineage>
</organism>
<name>A0A9D9IBF8_9SPIO</name>
<proteinExistence type="predicted"/>
<dbReference type="InterPro" id="IPR013785">
    <property type="entry name" value="Aldolase_TIM"/>
</dbReference>
<dbReference type="InterPro" id="IPR058240">
    <property type="entry name" value="rSAM_sf"/>
</dbReference>
<comment type="cofactor">
    <cofactor evidence="1">
        <name>[4Fe-4S] cluster</name>
        <dbReference type="ChEBI" id="CHEBI:49883"/>
    </cofactor>
</comment>